<keyword evidence="2" id="KW-0732">Signal</keyword>
<dbReference type="RefSeq" id="WP_064025546.1">
    <property type="nucleotide sequence ID" value="NZ_LUUK01000050.1"/>
</dbReference>
<keyword evidence="4" id="KW-1185">Reference proteome</keyword>
<accession>A0A177P1U1</accession>
<sequence length="305" mass="32719">MTSSFKLALAAFLLPAAALAATPAGQDRLHIFNDMPTKTGDALFSYTAEWRIDDGELYRATGLSFLNPAKFEGAAPTAVTKKLLTAIKDGMIQLDPNWRGMTVNQPEGQPELAIANRAGYALTNIIVRDYTNQKMRYALGDRAFGAAGVRVAVDLVYAADVEYLEGFTSKKNQSGSHGEIEIAIDGQRPVTIKTDGKTTAELEQELARQLAGSQLGVTPLFPHIVNKDTRNNKPFDGSELQWTNLGAKAIAINVTDPQLGVLVKFKYPNDTAGGAVADSGLILPLLGAAAVGVVGFLAYRRRRPA</sequence>
<dbReference type="AlphaFoldDB" id="A0A177P1U1"/>
<keyword evidence="1" id="KW-0812">Transmembrane</keyword>
<evidence type="ECO:0000313" key="4">
    <source>
        <dbReference type="Proteomes" id="UP000077628"/>
    </source>
</evidence>
<proteinExistence type="predicted"/>
<reference evidence="4" key="1">
    <citation type="submission" date="2016-03" db="EMBL/GenBank/DDBJ databases">
        <authorList>
            <person name="Heylen K."/>
            <person name="De Vos P."/>
            <person name="Vekeman B."/>
        </authorList>
    </citation>
    <scope>NUCLEOTIDE SEQUENCE [LARGE SCALE GENOMIC DNA]</scope>
    <source>
        <strain evidence="4">R-45383</strain>
    </source>
</reference>
<keyword evidence="1" id="KW-1133">Transmembrane helix</keyword>
<feature type="transmembrane region" description="Helical" evidence="1">
    <location>
        <begin position="281"/>
        <end position="299"/>
    </location>
</feature>
<name>A0A177P1U1_9GAMM</name>
<evidence type="ECO:0000313" key="3">
    <source>
        <dbReference type="EMBL" id="OAI24277.1"/>
    </source>
</evidence>
<protein>
    <submittedName>
        <fullName evidence="3">Uncharacterized protein</fullName>
    </submittedName>
</protein>
<gene>
    <name evidence="3" type="ORF">A1355_20895</name>
</gene>
<dbReference type="Proteomes" id="UP000077628">
    <property type="component" value="Unassembled WGS sequence"/>
</dbReference>
<dbReference type="EMBL" id="LUUK01000050">
    <property type="protein sequence ID" value="OAI24277.1"/>
    <property type="molecule type" value="Genomic_DNA"/>
</dbReference>
<comment type="caution">
    <text evidence="3">The sequence shown here is derived from an EMBL/GenBank/DDBJ whole genome shotgun (WGS) entry which is preliminary data.</text>
</comment>
<organism evidence="3 4">
    <name type="scientific">Methylomonas koyamae</name>
    <dbReference type="NCBI Taxonomy" id="702114"/>
    <lineage>
        <taxon>Bacteria</taxon>
        <taxon>Pseudomonadati</taxon>
        <taxon>Pseudomonadota</taxon>
        <taxon>Gammaproteobacteria</taxon>
        <taxon>Methylococcales</taxon>
        <taxon>Methylococcaceae</taxon>
        <taxon>Methylomonas</taxon>
    </lineage>
</organism>
<dbReference type="OrthoDB" id="5571421at2"/>
<evidence type="ECO:0000256" key="1">
    <source>
        <dbReference type="SAM" id="Phobius"/>
    </source>
</evidence>
<feature type="chain" id="PRO_5008069803" evidence="2">
    <location>
        <begin position="21"/>
        <end position="305"/>
    </location>
</feature>
<feature type="signal peptide" evidence="2">
    <location>
        <begin position="1"/>
        <end position="20"/>
    </location>
</feature>
<keyword evidence="1" id="KW-0472">Membrane</keyword>
<evidence type="ECO:0000256" key="2">
    <source>
        <dbReference type="SAM" id="SignalP"/>
    </source>
</evidence>